<keyword evidence="3" id="KW-1185">Reference proteome</keyword>
<feature type="region of interest" description="Disordered" evidence="1">
    <location>
        <begin position="1"/>
        <end position="26"/>
    </location>
</feature>
<dbReference type="AlphaFoldDB" id="A0A5B0LTQ2"/>
<feature type="region of interest" description="Disordered" evidence="1">
    <location>
        <begin position="38"/>
        <end position="58"/>
    </location>
</feature>
<feature type="compositionally biased region" description="Basic and acidic residues" evidence="1">
    <location>
        <begin position="13"/>
        <end position="26"/>
    </location>
</feature>
<sequence>MRRFPERFSLSHSEFRDGDASNGDSRDISWVAPSPQEHTLLVTGTGPPAPTPSSCPPPTVPVKGINTISQPVLAVQLAIETVYSLEDQYQPSRKYTISMPSTGYQESELSGGPVPTIVKPQLPCKAPHLAVYLFSPAASGYTCNSTAVCSLIIDRLNLLSITHVLLLVQQTTCVDKSHPMSLIKDGRFPPHKFNSSLDDQYSPHTVLLGSNWIACEISERLVVFRLDTAEALSVGEADAARSAQYTWTAVKFDDLLELWIIILVKPAGILISESA</sequence>
<accession>A0A5B0LTQ2</accession>
<reference evidence="2 3" key="1">
    <citation type="submission" date="2019-05" db="EMBL/GenBank/DDBJ databases">
        <title>Emergence of the Ug99 lineage of the wheat stem rust pathogen through somatic hybridization.</title>
        <authorList>
            <person name="Li F."/>
            <person name="Upadhyaya N.M."/>
            <person name="Sperschneider J."/>
            <person name="Matny O."/>
            <person name="Nguyen-Phuc H."/>
            <person name="Mago R."/>
            <person name="Raley C."/>
            <person name="Miller M.E."/>
            <person name="Silverstein K.A.T."/>
            <person name="Henningsen E."/>
            <person name="Hirsch C.D."/>
            <person name="Visser B."/>
            <person name="Pretorius Z.A."/>
            <person name="Steffenson B.J."/>
            <person name="Schwessinger B."/>
            <person name="Dodds P.N."/>
            <person name="Figueroa M."/>
        </authorList>
    </citation>
    <scope>NUCLEOTIDE SEQUENCE [LARGE SCALE GENOMIC DNA]</scope>
    <source>
        <strain evidence="2">21-0</strain>
    </source>
</reference>
<gene>
    <name evidence="2" type="ORF">PGT21_016281</name>
</gene>
<evidence type="ECO:0000313" key="3">
    <source>
        <dbReference type="Proteomes" id="UP000324748"/>
    </source>
</evidence>
<organism evidence="2 3">
    <name type="scientific">Puccinia graminis f. sp. tritici</name>
    <dbReference type="NCBI Taxonomy" id="56615"/>
    <lineage>
        <taxon>Eukaryota</taxon>
        <taxon>Fungi</taxon>
        <taxon>Dikarya</taxon>
        <taxon>Basidiomycota</taxon>
        <taxon>Pucciniomycotina</taxon>
        <taxon>Pucciniomycetes</taxon>
        <taxon>Pucciniales</taxon>
        <taxon>Pucciniaceae</taxon>
        <taxon>Puccinia</taxon>
    </lineage>
</organism>
<protein>
    <submittedName>
        <fullName evidence="2">Uncharacterized protein</fullName>
    </submittedName>
</protein>
<evidence type="ECO:0000256" key="1">
    <source>
        <dbReference type="SAM" id="MobiDB-lite"/>
    </source>
</evidence>
<dbReference type="EMBL" id="VSWC01000184">
    <property type="protein sequence ID" value="KAA1067755.1"/>
    <property type="molecule type" value="Genomic_DNA"/>
</dbReference>
<dbReference type="Proteomes" id="UP000324748">
    <property type="component" value="Unassembled WGS sequence"/>
</dbReference>
<feature type="compositionally biased region" description="Pro residues" evidence="1">
    <location>
        <begin position="47"/>
        <end position="58"/>
    </location>
</feature>
<name>A0A5B0LTQ2_PUCGR</name>
<evidence type="ECO:0000313" key="2">
    <source>
        <dbReference type="EMBL" id="KAA1067755.1"/>
    </source>
</evidence>
<comment type="caution">
    <text evidence="2">The sequence shown here is derived from an EMBL/GenBank/DDBJ whole genome shotgun (WGS) entry which is preliminary data.</text>
</comment>
<proteinExistence type="predicted"/>